<organism evidence="2 3">
    <name type="scientific">Chloropicon primus</name>
    <dbReference type="NCBI Taxonomy" id="1764295"/>
    <lineage>
        <taxon>Eukaryota</taxon>
        <taxon>Viridiplantae</taxon>
        <taxon>Chlorophyta</taxon>
        <taxon>Chloropicophyceae</taxon>
        <taxon>Chloropicales</taxon>
        <taxon>Chloropicaceae</taxon>
        <taxon>Chloropicon</taxon>
    </lineage>
</organism>
<feature type="compositionally biased region" description="Basic and acidic residues" evidence="1">
    <location>
        <begin position="245"/>
        <end position="255"/>
    </location>
</feature>
<evidence type="ECO:0000313" key="3">
    <source>
        <dbReference type="Proteomes" id="UP000316726"/>
    </source>
</evidence>
<gene>
    <name evidence="2" type="ORF">A3770_01p00670</name>
</gene>
<dbReference type="Proteomes" id="UP000316726">
    <property type="component" value="Chromosome 1"/>
</dbReference>
<feature type="region of interest" description="Disordered" evidence="1">
    <location>
        <begin position="245"/>
        <end position="276"/>
    </location>
</feature>
<name>A0A5B8MBB6_9CHLO</name>
<sequence length="276" mass="30931">MESVTRKRWRDNLARGGRCTTTARYCRGEGVTRREGIRGLGLGWAYFALAEPAQAKLKIPRRKPSGSYEERKRRIEEAQRRREEKEDEEVEDMENVVTLPSGVQFRDIVPSSRPGEALPSSVCDICFVVYRLAPGAYFKYSSGGTPIYMFSQGYGNEGKDDVGSTFTFTLGDINSVPLAVANAMVGMREGGTRRVLVPPYLGWDTGRDLDLVPDTFGGRRRLENHRGEPLLVDVELVKVRKAGRDTRAEASKEDLDQTYSLPAQEPFQLPRPPTPL</sequence>
<accession>A0A5B8MBB6</accession>
<dbReference type="STRING" id="1764295.A0A5B8MBB6"/>
<dbReference type="Gene3D" id="3.10.50.40">
    <property type="match status" value="1"/>
</dbReference>
<dbReference type="SUPFAM" id="SSF54534">
    <property type="entry name" value="FKBP-like"/>
    <property type="match status" value="1"/>
</dbReference>
<evidence type="ECO:0000256" key="1">
    <source>
        <dbReference type="SAM" id="MobiDB-lite"/>
    </source>
</evidence>
<feature type="region of interest" description="Disordered" evidence="1">
    <location>
        <begin position="60"/>
        <end position="93"/>
    </location>
</feature>
<protein>
    <submittedName>
        <fullName evidence="2">Peptidyl-prolyl cis-trans isomerase</fullName>
    </submittedName>
</protein>
<feature type="compositionally biased region" description="Basic and acidic residues" evidence="1">
    <location>
        <begin position="68"/>
        <end position="84"/>
    </location>
</feature>
<evidence type="ECO:0000313" key="2">
    <source>
        <dbReference type="EMBL" id="QDZ17549.1"/>
    </source>
</evidence>
<keyword evidence="2" id="KW-0413">Isomerase</keyword>
<keyword evidence="3" id="KW-1185">Reference proteome</keyword>
<reference evidence="2 3" key="1">
    <citation type="submission" date="2018-07" db="EMBL/GenBank/DDBJ databases">
        <title>The complete nuclear genome of the prasinophyte Chloropicon primus (CCMP1205).</title>
        <authorList>
            <person name="Pombert J.-F."/>
            <person name="Otis C."/>
            <person name="Turmel M."/>
            <person name="Lemieux C."/>
        </authorList>
    </citation>
    <scope>NUCLEOTIDE SEQUENCE [LARGE SCALE GENOMIC DNA]</scope>
    <source>
        <strain evidence="2 3">CCMP1205</strain>
    </source>
</reference>
<dbReference type="OrthoDB" id="1902587at2759"/>
<proteinExistence type="predicted"/>
<dbReference type="InterPro" id="IPR046357">
    <property type="entry name" value="PPIase_dom_sf"/>
</dbReference>
<dbReference type="AlphaFoldDB" id="A0A5B8MBB6"/>
<dbReference type="EMBL" id="CP031034">
    <property type="protein sequence ID" value="QDZ17549.1"/>
    <property type="molecule type" value="Genomic_DNA"/>
</dbReference>
<dbReference type="GO" id="GO:0003755">
    <property type="term" value="F:peptidyl-prolyl cis-trans isomerase activity"/>
    <property type="evidence" value="ECO:0007669"/>
    <property type="project" value="InterPro"/>
</dbReference>